<protein>
    <submittedName>
        <fullName evidence="2">Uncharacterized protein</fullName>
    </submittedName>
</protein>
<name>A0A914NZS7_9BILA</name>
<dbReference type="Proteomes" id="UP000887578">
    <property type="component" value="Unplaced"/>
</dbReference>
<reference evidence="2" key="1">
    <citation type="submission" date="2022-11" db="UniProtKB">
        <authorList>
            <consortium name="WormBaseParasite"/>
        </authorList>
    </citation>
    <scope>IDENTIFICATION</scope>
</reference>
<proteinExistence type="predicted"/>
<accession>A0A914NZS7</accession>
<keyword evidence="1" id="KW-1185">Reference proteome</keyword>
<evidence type="ECO:0000313" key="2">
    <source>
        <dbReference type="WBParaSite" id="PDA_v2.g10976.t1"/>
    </source>
</evidence>
<evidence type="ECO:0000313" key="1">
    <source>
        <dbReference type="Proteomes" id="UP000887578"/>
    </source>
</evidence>
<sequence>MNEGIRKLPTSKQVENRVAYVKKNLIPNCGNLSFDELQKLVQNILNDEPNFMEFKYIIDEENPSKTDFAMIFTCESLLNKQRDQNHAMIDGTYKLIYKGFIVLVFGYSDVNRHVHPTGMFSFSLQNR</sequence>
<organism evidence="1 2">
    <name type="scientific">Panagrolaimus davidi</name>
    <dbReference type="NCBI Taxonomy" id="227884"/>
    <lineage>
        <taxon>Eukaryota</taxon>
        <taxon>Metazoa</taxon>
        <taxon>Ecdysozoa</taxon>
        <taxon>Nematoda</taxon>
        <taxon>Chromadorea</taxon>
        <taxon>Rhabditida</taxon>
        <taxon>Tylenchina</taxon>
        <taxon>Panagrolaimomorpha</taxon>
        <taxon>Panagrolaimoidea</taxon>
        <taxon>Panagrolaimidae</taxon>
        <taxon>Panagrolaimus</taxon>
    </lineage>
</organism>
<dbReference type="WBParaSite" id="PDA_v2.g10976.t1">
    <property type="protein sequence ID" value="PDA_v2.g10976.t1"/>
    <property type="gene ID" value="PDA_v2.g10976"/>
</dbReference>
<dbReference type="AlphaFoldDB" id="A0A914NZS7"/>